<dbReference type="Pfam" id="PF00069">
    <property type="entry name" value="Pkinase"/>
    <property type="match status" value="1"/>
</dbReference>
<keyword evidence="12 16" id="KW-0904">Protein phosphatase</keyword>
<protein>
    <recommendedName>
        <fullName evidence="3">protein-serine/threonine phosphatase</fullName>
        <ecNumber evidence="3">3.1.3.16</ecNumber>
    </recommendedName>
</protein>
<dbReference type="SUPFAM" id="SSF51206">
    <property type="entry name" value="cAMP-binding domain-like"/>
    <property type="match status" value="2"/>
</dbReference>
<reference evidence="21" key="1">
    <citation type="submission" date="2021-01" db="EMBL/GenBank/DDBJ databases">
        <authorList>
            <person name="Corre E."/>
            <person name="Pelletier E."/>
            <person name="Niang G."/>
            <person name="Scheremetjew M."/>
            <person name="Finn R."/>
            <person name="Kale V."/>
            <person name="Holt S."/>
            <person name="Cochrane G."/>
            <person name="Meng A."/>
            <person name="Brown T."/>
            <person name="Cohen L."/>
        </authorList>
    </citation>
    <scope>NUCLEOTIDE SEQUENCE</scope>
    <source>
        <strain evidence="21">UTEX LB 985</strain>
    </source>
</reference>
<gene>
    <name evidence="21" type="ORF">CBRE1094_LOCUS16930</name>
</gene>
<feature type="domain" description="Cyclic nucleotide-binding" evidence="19">
    <location>
        <begin position="460"/>
        <end position="572"/>
    </location>
</feature>
<dbReference type="SUPFAM" id="SSF56112">
    <property type="entry name" value="Protein kinase-like (PK-like)"/>
    <property type="match status" value="1"/>
</dbReference>
<dbReference type="InterPro" id="IPR000595">
    <property type="entry name" value="cNMP-bd_dom"/>
</dbReference>
<evidence type="ECO:0000256" key="14">
    <source>
        <dbReference type="ARBA" id="ARBA00047761"/>
    </source>
</evidence>
<dbReference type="InterPro" id="IPR000719">
    <property type="entry name" value="Prot_kinase_dom"/>
</dbReference>
<dbReference type="GO" id="GO:0004691">
    <property type="term" value="F:cAMP-dependent protein kinase activity"/>
    <property type="evidence" value="ECO:0007669"/>
    <property type="project" value="TreeGrafter"/>
</dbReference>
<proteinExistence type="inferred from homology"/>
<keyword evidence="5" id="KW-0808">Transferase</keyword>
<evidence type="ECO:0000259" key="20">
    <source>
        <dbReference type="PROSITE" id="PS51746"/>
    </source>
</evidence>
<keyword evidence="10" id="KW-0067">ATP-binding</keyword>
<evidence type="ECO:0000256" key="17">
    <source>
        <dbReference type="SAM" id="MobiDB-lite"/>
    </source>
</evidence>
<evidence type="ECO:0000256" key="4">
    <source>
        <dbReference type="ARBA" id="ARBA00022527"/>
    </source>
</evidence>
<feature type="compositionally biased region" description="Basic and acidic residues" evidence="17">
    <location>
        <begin position="11"/>
        <end position="20"/>
    </location>
</feature>
<keyword evidence="8" id="KW-0418">Kinase</keyword>
<accession>A0A7S2DG28</accession>
<dbReference type="InterPro" id="IPR001932">
    <property type="entry name" value="PPM-type_phosphatase-like_dom"/>
</dbReference>
<keyword evidence="13" id="KW-0464">Manganese</keyword>
<dbReference type="GO" id="GO:0004722">
    <property type="term" value="F:protein serine/threonine phosphatase activity"/>
    <property type="evidence" value="ECO:0007669"/>
    <property type="project" value="UniProtKB-EC"/>
</dbReference>
<dbReference type="GO" id="GO:0005952">
    <property type="term" value="C:cAMP-dependent protein kinase complex"/>
    <property type="evidence" value="ECO:0007669"/>
    <property type="project" value="TreeGrafter"/>
</dbReference>
<evidence type="ECO:0000256" key="15">
    <source>
        <dbReference type="ARBA" id="ARBA00048336"/>
    </source>
</evidence>
<evidence type="ECO:0000259" key="19">
    <source>
        <dbReference type="PROSITE" id="PS50042"/>
    </source>
</evidence>
<evidence type="ECO:0000256" key="2">
    <source>
        <dbReference type="ARBA" id="ARBA00001946"/>
    </source>
</evidence>
<feature type="region of interest" description="Disordered" evidence="17">
    <location>
        <begin position="1"/>
        <end position="41"/>
    </location>
</feature>
<dbReference type="SMART" id="SM00100">
    <property type="entry name" value="cNMP"/>
    <property type="match status" value="2"/>
</dbReference>
<dbReference type="Gene3D" id="1.10.510.10">
    <property type="entry name" value="Transferase(Phosphotransferase) domain 1"/>
    <property type="match status" value="1"/>
</dbReference>
<dbReference type="FunFam" id="3.60.40.10:FF:000007">
    <property type="entry name" value="Phosphatase 2C and cyclic nucleotide-binding/kinase domain-containing protein"/>
    <property type="match status" value="1"/>
</dbReference>
<evidence type="ECO:0000256" key="11">
    <source>
        <dbReference type="ARBA" id="ARBA00022842"/>
    </source>
</evidence>
<dbReference type="InterPro" id="IPR000222">
    <property type="entry name" value="PP2C_BS"/>
</dbReference>
<dbReference type="EC" id="3.1.3.16" evidence="3"/>
<comment type="catalytic activity">
    <reaction evidence="14">
        <text>O-phospho-L-seryl-[protein] + H2O = L-seryl-[protein] + phosphate</text>
        <dbReference type="Rhea" id="RHEA:20629"/>
        <dbReference type="Rhea" id="RHEA-COMP:9863"/>
        <dbReference type="Rhea" id="RHEA-COMP:11604"/>
        <dbReference type="ChEBI" id="CHEBI:15377"/>
        <dbReference type="ChEBI" id="CHEBI:29999"/>
        <dbReference type="ChEBI" id="CHEBI:43474"/>
        <dbReference type="ChEBI" id="CHEBI:83421"/>
        <dbReference type="EC" id="3.1.3.16"/>
    </reaction>
</comment>
<evidence type="ECO:0000256" key="7">
    <source>
        <dbReference type="ARBA" id="ARBA00022741"/>
    </source>
</evidence>
<dbReference type="Gene3D" id="3.60.40.10">
    <property type="entry name" value="PPM-type phosphatase domain"/>
    <property type="match status" value="1"/>
</dbReference>
<dbReference type="Gene3D" id="3.30.200.20">
    <property type="entry name" value="Phosphorylase Kinase, domain 1"/>
    <property type="match status" value="1"/>
</dbReference>
<dbReference type="InterPro" id="IPR011009">
    <property type="entry name" value="Kinase-like_dom_sf"/>
</dbReference>
<dbReference type="InterPro" id="IPR014710">
    <property type="entry name" value="RmlC-like_jellyroll"/>
</dbReference>
<comment type="cofactor">
    <cofactor evidence="1">
        <name>Mn(2+)</name>
        <dbReference type="ChEBI" id="CHEBI:29035"/>
    </cofactor>
</comment>
<evidence type="ECO:0000256" key="3">
    <source>
        <dbReference type="ARBA" id="ARBA00013081"/>
    </source>
</evidence>
<dbReference type="CDD" id="cd00143">
    <property type="entry name" value="PP2Cc"/>
    <property type="match status" value="1"/>
</dbReference>
<dbReference type="PROSITE" id="PS51746">
    <property type="entry name" value="PPM_2"/>
    <property type="match status" value="1"/>
</dbReference>
<dbReference type="Pfam" id="PF00481">
    <property type="entry name" value="PP2C"/>
    <property type="match status" value="1"/>
</dbReference>
<evidence type="ECO:0000256" key="9">
    <source>
        <dbReference type="ARBA" id="ARBA00022801"/>
    </source>
</evidence>
<dbReference type="GO" id="GO:0046872">
    <property type="term" value="F:metal ion binding"/>
    <property type="evidence" value="ECO:0007669"/>
    <property type="project" value="UniProtKB-KW"/>
</dbReference>
<keyword evidence="11" id="KW-0460">Magnesium</keyword>
<evidence type="ECO:0000256" key="13">
    <source>
        <dbReference type="ARBA" id="ARBA00023211"/>
    </source>
</evidence>
<dbReference type="EMBL" id="HBGU01030944">
    <property type="protein sequence ID" value="CAD9453360.1"/>
    <property type="molecule type" value="Transcribed_RNA"/>
</dbReference>
<organism evidence="21">
    <name type="scientific">Haptolina brevifila</name>
    <dbReference type="NCBI Taxonomy" id="156173"/>
    <lineage>
        <taxon>Eukaryota</taxon>
        <taxon>Haptista</taxon>
        <taxon>Haptophyta</taxon>
        <taxon>Prymnesiophyceae</taxon>
        <taxon>Prymnesiales</taxon>
        <taxon>Prymnesiaceae</taxon>
        <taxon>Haptolina</taxon>
    </lineage>
</organism>
<dbReference type="InterPro" id="IPR036457">
    <property type="entry name" value="PPM-type-like_dom_sf"/>
</dbReference>
<dbReference type="InterPro" id="IPR018488">
    <property type="entry name" value="cNMP-bd_CS"/>
</dbReference>
<dbReference type="PROSITE" id="PS50042">
    <property type="entry name" value="CNMP_BINDING_3"/>
    <property type="match status" value="2"/>
</dbReference>
<dbReference type="SUPFAM" id="SSF81606">
    <property type="entry name" value="PP2C-like"/>
    <property type="match status" value="1"/>
</dbReference>
<feature type="domain" description="Protein kinase" evidence="18">
    <location>
        <begin position="721"/>
        <end position="991"/>
    </location>
</feature>
<evidence type="ECO:0000313" key="21">
    <source>
        <dbReference type="EMBL" id="CAD9453360.1"/>
    </source>
</evidence>
<comment type="catalytic activity">
    <reaction evidence="15">
        <text>O-phospho-L-threonyl-[protein] + H2O = L-threonyl-[protein] + phosphate</text>
        <dbReference type="Rhea" id="RHEA:47004"/>
        <dbReference type="Rhea" id="RHEA-COMP:11060"/>
        <dbReference type="Rhea" id="RHEA-COMP:11605"/>
        <dbReference type="ChEBI" id="CHEBI:15377"/>
        <dbReference type="ChEBI" id="CHEBI:30013"/>
        <dbReference type="ChEBI" id="CHEBI:43474"/>
        <dbReference type="ChEBI" id="CHEBI:61977"/>
        <dbReference type="EC" id="3.1.3.16"/>
    </reaction>
</comment>
<dbReference type="PRINTS" id="PR00103">
    <property type="entry name" value="CAMPKINASE"/>
</dbReference>
<dbReference type="SMART" id="SM00332">
    <property type="entry name" value="PP2Cc"/>
    <property type="match status" value="1"/>
</dbReference>
<dbReference type="PROSITE" id="PS00889">
    <property type="entry name" value="CNMP_BINDING_2"/>
    <property type="match status" value="2"/>
</dbReference>
<keyword evidence="4" id="KW-0723">Serine/threonine-protein kinase</keyword>
<evidence type="ECO:0000256" key="16">
    <source>
        <dbReference type="RuleBase" id="RU003465"/>
    </source>
</evidence>
<evidence type="ECO:0000259" key="18">
    <source>
        <dbReference type="PROSITE" id="PS50011"/>
    </source>
</evidence>
<dbReference type="AlphaFoldDB" id="A0A7S2DG28"/>
<dbReference type="PROSITE" id="PS01032">
    <property type="entry name" value="PPM_1"/>
    <property type="match status" value="1"/>
</dbReference>
<dbReference type="CDD" id="cd00038">
    <property type="entry name" value="CAP_ED"/>
    <property type="match status" value="2"/>
</dbReference>
<dbReference type="GO" id="GO:0005524">
    <property type="term" value="F:ATP binding"/>
    <property type="evidence" value="ECO:0007669"/>
    <property type="project" value="UniProtKB-KW"/>
</dbReference>
<dbReference type="Pfam" id="PF00027">
    <property type="entry name" value="cNMP_binding"/>
    <property type="match status" value="2"/>
</dbReference>
<dbReference type="PROSITE" id="PS50011">
    <property type="entry name" value="PROTEIN_KINASE_DOM"/>
    <property type="match status" value="1"/>
</dbReference>
<keyword evidence="6" id="KW-0479">Metal-binding</keyword>
<feature type="domain" description="Cyclic nucleotide-binding" evidence="19">
    <location>
        <begin position="583"/>
        <end position="694"/>
    </location>
</feature>
<dbReference type="PROSITE" id="PS00888">
    <property type="entry name" value="CNMP_BINDING_1"/>
    <property type="match status" value="1"/>
</dbReference>
<evidence type="ECO:0000256" key="12">
    <source>
        <dbReference type="ARBA" id="ARBA00022912"/>
    </source>
</evidence>
<dbReference type="InterPro" id="IPR018490">
    <property type="entry name" value="cNMP-bd_dom_sf"/>
</dbReference>
<dbReference type="Gene3D" id="2.60.120.10">
    <property type="entry name" value="Jelly Rolls"/>
    <property type="match status" value="2"/>
</dbReference>
<evidence type="ECO:0000256" key="10">
    <source>
        <dbReference type="ARBA" id="ARBA00022840"/>
    </source>
</evidence>
<dbReference type="SMART" id="SM00220">
    <property type="entry name" value="S_TKc"/>
    <property type="match status" value="1"/>
</dbReference>
<dbReference type="PANTHER" id="PTHR24353">
    <property type="entry name" value="CYCLIC NUCLEOTIDE-DEPENDENT PROTEIN KINASE"/>
    <property type="match status" value="1"/>
</dbReference>
<evidence type="ECO:0000256" key="8">
    <source>
        <dbReference type="ARBA" id="ARBA00022777"/>
    </source>
</evidence>
<sequence>MGCAGSTAKGGVDHAGDDSRGGGGGHGPQEEEEEYNPLTQDEVNARIVCSKEPERFTLGKSGVTLRYAYMSQRGYYPEDLYKANQDSFKIIRNFDGKDPKEADQIFMGVFDGHGVDGDSCSYFVRDNIEGELKKQIDKFPTDFERAYKEAFIGVNSRMHEQEFDDSMSGTTAIAAFFHGTQFTIANIGDSRAVVGEKKGKRVIAYSLSIDQTPYRQDERERVKASGAVVMSCDQLEGIVPYHENWGVNLGEELDNGGDPPRVWAPGKSFPGCAFTRSIGDSVAEGIGVTAEPELLKKELTEQDEFVVLASDGVWEFLTNQAVADMVLKFTDPLDACRSVVGEAYRLWLQYEVRTDDITMILAFLDISEAGAGEEGISSMRKRRESRRGSADQISVGIDIVGRAGGENRPVRRGLSKEKKAAMAIVTAEIEDDKNDWVMEVVPKTAEERERIKAAVKANFLFQHLNEAQSKQVYDVMKRVTVKKGDVIIRQGDQGDWFYVVDEGEYSVYLTQGGKEVEIIKYTTNGGNNPCFGELALMYSKPRAATVKADKDGVLWAMDRKSFRSILMKSSSMSLTKTLRSVEVLKSLSVGQLQRLQDLLTEVVYTKGDTVIAQGETSENLYVIAEGRVKITKKETPTSEPKLVMDLGPGAYFGERALLTAEPRAANVEAESATLKVLYISKDAFEEVLGPLQDIIDADRQWREKLAHNKQQTQEKEGLSGVTLSDFVFEGIACSVDPFQYVCTKIKGRDYLVKAVSKAKVVSMGWQQRIMAEKELGDILPNHRMVPLSLTTLQDDTTLYTVFKNRISIDLATLIGETGFDEKTAMFYTASVHLGLEHLQQEPNRVIYRNLTPDAIVLDSTGYVQLLDMRYAAKLEPAPTDFCGYAHYLSPEQVSGQGHGHAADFWALGILTYEMITGGANPWLTGDPGKDSEVGIYQRISMHEANGLKFPEGVVVSTELTIFLNDLLNPLAEARLGERGVGAREVRQATWFEGYNWEKLESGRMEAPHKKQAAAAIDAALKAKAKPTSEPYTGDASVFAGFSTLFGQQ</sequence>
<keyword evidence="7" id="KW-0547">Nucleotide-binding</keyword>
<evidence type="ECO:0000256" key="5">
    <source>
        <dbReference type="ARBA" id="ARBA00022679"/>
    </source>
</evidence>
<keyword evidence="9 16" id="KW-0378">Hydrolase</keyword>
<feature type="domain" description="PPM-type phosphatase" evidence="20">
    <location>
        <begin position="66"/>
        <end position="364"/>
    </location>
</feature>
<name>A0A7S2DG28_9EUKA</name>
<evidence type="ECO:0000256" key="6">
    <source>
        <dbReference type="ARBA" id="ARBA00022723"/>
    </source>
</evidence>
<comment type="cofactor">
    <cofactor evidence="2">
        <name>Mg(2+)</name>
        <dbReference type="ChEBI" id="CHEBI:18420"/>
    </cofactor>
</comment>
<evidence type="ECO:0000256" key="1">
    <source>
        <dbReference type="ARBA" id="ARBA00001936"/>
    </source>
</evidence>
<comment type="similarity">
    <text evidence="16">Belongs to the PP2C family.</text>
</comment>